<dbReference type="Pfam" id="PF13276">
    <property type="entry name" value="HTH_21"/>
    <property type="match status" value="1"/>
</dbReference>
<proteinExistence type="predicted"/>
<dbReference type="InterPro" id="IPR001584">
    <property type="entry name" value="Integrase_cat-core"/>
</dbReference>
<dbReference type="Gene3D" id="3.30.420.10">
    <property type="entry name" value="Ribonuclease H-like superfamily/Ribonuclease H"/>
    <property type="match status" value="1"/>
</dbReference>
<name>A0A2X0PKC4_LACHE</name>
<reference evidence="5" key="1">
    <citation type="submission" date="2018-01" db="EMBL/GenBank/DDBJ databases">
        <authorList>
            <person name="Gaut B.S."/>
            <person name="Morton B.R."/>
            <person name="Clegg M.T."/>
            <person name="Duvall M.R."/>
        </authorList>
    </citation>
    <scope>NUCLEOTIDE SEQUENCE</scope>
    <source>
        <strain evidence="5">Lactobacillus helveticus</strain>
    </source>
</reference>
<dbReference type="Pfam" id="PF13333">
    <property type="entry name" value="rve_2"/>
    <property type="match status" value="1"/>
</dbReference>
<dbReference type="PROSITE" id="PS50994">
    <property type="entry name" value="INTEGRASE"/>
    <property type="match status" value="1"/>
</dbReference>
<dbReference type="InterPro" id="IPR012337">
    <property type="entry name" value="RNaseH-like_sf"/>
</dbReference>
<dbReference type="InterPro" id="IPR048020">
    <property type="entry name" value="Transpos_IS3"/>
</dbReference>
<dbReference type="SUPFAM" id="SSF46689">
    <property type="entry name" value="Homeodomain-like"/>
    <property type="match status" value="1"/>
</dbReference>
<reference evidence="4" key="2">
    <citation type="submission" date="2020-07" db="EMBL/GenBank/DDBJ databases">
        <title>Draft genome sequence of Lactobacillus helveticus strain JCM 1062.</title>
        <authorList>
            <person name="Endo A."/>
            <person name="Maeno S."/>
            <person name="Kido Y."/>
        </authorList>
    </citation>
    <scope>NUCLEOTIDE SEQUENCE</scope>
    <source>
        <strain evidence="4">JCM 1062</strain>
    </source>
</reference>
<dbReference type="NCBIfam" id="NF033516">
    <property type="entry name" value="transpos_IS3"/>
    <property type="match status" value="1"/>
</dbReference>
<accession>A0A2X0PKC4</accession>
<feature type="domain" description="Integrase catalytic" evidence="3">
    <location>
        <begin position="295"/>
        <end position="459"/>
    </location>
</feature>
<dbReference type="RefSeq" id="WP_023192467.1">
    <property type="nucleotide sequence ID" value="NZ_AP023028.1"/>
</dbReference>
<dbReference type="EMBL" id="OGTV01000138">
    <property type="protein sequence ID" value="SPB27232.1"/>
    <property type="molecule type" value="Genomic_DNA"/>
</dbReference>
<protein>
    <submittedName>
        <fullName evidence="4">Transposase</fullName>
    </submittedName>
</protein>
<sequence length="464" mass="54927">MSKLSKQDKIDIYNSWKNYGKSVEQLGREYNVTSGNLRYVLSLMERYGVKVLDKPYENYATEFKEKAIKRVLFAHESARRVSLELGLSNGGQIHNWIRKYKEDGYNDINHKKGRPTHEEQRQADRGASKADKRPKTEELKTYCRERVCKKIERLSLPKNQKPTAQEIATTVTQLRQELHVTVKFVLDTINANPDLPHLSRSNYYYTLTKDDKNLKNEKVMKRIKEIFEEHRHRYGYRRITAQLHREGMRVNHKRVKRLMVKMHLYAITIRRRFKYSSYKGTIGKIKSNLIKRHFAAIIPDRHWYSDITEFHLNGEKLYLSPVMDGCSQEIVAYTLSRHPVLKQVMDMLDLAYKKHPALNGLIFHTDQGWQYQHAAFQAWLKNHGVSQSMSRKGNSLDDGLMEGFFGILKREMFYGFEKTFKTMDELEQAIKEYIHYYNHDRIKTVLKNHTPIEYRNMVLNKAVQ</sequence>
<comment type="function">
    <text evidence="1">Involved in the transposition of the insertion sequence.</text>
</comment>
<dbReference type="SUPFAM" id="SSF53098">
    <property type="entry name" value="Ribonuclease H-like"/>
    <property type="match status" value="1"/>
</dbReference>
<feature type="region of interest" description="Disordered" evidence="2">
    <location>
        <begin position="107"/>
        <end position="136"/>
    </location>
</feature>
<dbReference type="InterPro" id="IPR036397">
    <property type="entry name" value="RNaseH_sf"/>
</dbReference>
<dbReference type="InterPro" id="IPR025948">
    <property type="entry name" value="HTH-like_dom"/>
</dbReference>
<dbReference type="Pfam" id="PF00665">
    <property type="entry name" value="rve"/>
    <property type="match status" value="1"/>
</dbReference>
<gene>
    <name evidence="5" type="ORF">BDKNPLJD_02252</name>
    <name evidence="4" type="ORF">LHEJCM1062_01950</name>
</gene>
<evidence type="ECO:0000313" key="5">
    <source>
        <dbReference type="EMBL" id="SPB27232.1"/>
    </source>
</evidence>
<evidence type="ECO:0000256" key="2">
    <source>
        <dbReference type="SAM" id="MobiDB-lite"/>
    </source>
</evidence>
<evidence type="ECO:0000313" key="4">
    <source>
        <dbReference type="EMBL" id="GFP12323.1"/>
    </source>
</evidence>
<evidence type="ECO:0000256" key="1">
    <source>
        <dbReference type="ARBA" id="ARBA00002286"/>
    </source>
</evidence>
<dbReference type="AlphaFoldDB" id="A0A2X0PKC4"/>
<dbReference type="GO" id="GO:0015074">
    <property type="term" value="P:DNA integration"/>
    <property type="evidence" value="ECO:0007669"/>
    <property type="project" value="InterPro"/>
</dbReference>
<dbReference type="InterPro" id="IPR009057">
    <property type="entry name" value="Homeodomain-like_sf"/>
</dbReference>
<dbReference type="GO" id="GO:0003676">
    <property type="term" value="F:nucleic acid binding"/>
    <property type="evidence" value="ECO:0007669"/>
    <property type="project" value="InterPro"/>
</dbReference>
<dbReference type="PANTHER" id="PTHR46889">
    <property type="entry name" value="TRANSPOSASE INSF FOR INSERTION SEQUENCE IS3B-RELATED"/>
    <property type="match status" value="1"/>
</dbReference>
<dbReference type="EMBL" id="BLYV01000053">
    <property type="protein sequence ID" value="GFP12323.1"/>
    <property type="molecule type" value="Genomic_DNA"/>
</dbReference>
<dbReference type="InterPro" id="IPR050900">
    <property type="entry name" value="Transposase_IS3/IS150/IS904"/>
</dbReference>
<dbReference type="Proteomes" id="UP000630086">
    <property type="component" value="Unassembled WGS sequence"/>
</dbReference>
<evidence type="ECO:0000259" key="3">
    <source>
        <dbReference type="PROSITE" id="PS50994"/>
    </source>
</evidence>
<organism evidence="5">
    <name type="scientific">Lactobacillus helveticus</name>
    <name type="common">Lactobacillus suntoryeus</name>
    <dbReference type="NCBI Taxonomy" id="1587"/>
    <lineage>
        <taxon>Bacteria</taxon>
        <taxon>Bacillati</taxon>
        <taxon>Bacillota</taxon>
        <taxon>Bacilli</taxon>
        <taxon>Lactobacillales</taxon>
        <taxon>Lactobacillaceae</taxon>
        <taxon>Lactobacillus</taxon>
    </lineage>
</organism>